<evidence type="ECO:0000259" key="2">
    <source>
        <dbReference type="Pfam" id="PF12752"/>
    </source>
</evidence>
<comment type="caution">
    <text evidence="3">The sequence shown here is derived from an EMBL/GenBank/DDBJ whole genome shotgun (WGS) entry which is preliminary data.</text>
</comment>
<sequence length="159" mass="17194">MRARWSLQRWEIGVDRGGSGQVFVSCLSQLFVATSIYVRSPPILLQPSPAEAGSMGGRSNATGGSGKKWMTIEEREAAYNAARNRISMDFEEKEKEKEKEKDMSASSSSGLTSASASHAGSSVGNTDDALSSLATESEWSGPSFNKKDSCWSNTYPLIR</sequence>
<organism evidence="3 4">
    <name type="scientific">Tetrapyrgos nigripes</name>
    <dbReference type="NCBI Taxonomy" id="182062"/>
    <lineage>
        <taxon>Eukaryota</taxon>
        <taxon>Fungi</taxon>
        <taxon>Dikarya</taxon>
        <taxon>Basidiomycota</taxon>
        <taxon>Agaricomycotina</taxon>
        <taxon>Agaricomycetes</taxon>
        <taxon>Agaricomycetidae</taxon>
        <taxon>Agaricales</taxon>
        <taxon>Marasmiineae</taxon>
        <taxon>Marasmiaceae</taxon>
        <taxon>Tetrapyrgos</taxon>
    </lineage>
</organism>
<feature type="domain" description="SUZ" evidence="2">
    <location>
        <begin position="51"/>
        <end position="86"/>
    </location>
</feature>
<dbReference type="Proteomes" id="UP000559256">
    <property type="component" value="Unassembled WGS sequence"/>
</dbReference>
<accession>A0A8H5LPE1</accession>
<dbReference type="InterPro" id="IPR024771">
    <property type="entry name" value="SUZ"/>
</dbReference>
<evidence type="ECO:0000256" key="1">
    <source>
        <dbReference type="SAM" id="MobiDB-lite"/>
    </source>
</evidence>
<dbReference type="AlphaFoldDB" id="A0A8H5LPE1"/>
<feature type="compositionally biased region" description="Polar residues" evidence="1">
    <location>
        <begin position="123"/>
        <end position="143"/>
    </location>
</feature>
<dbReference type="OrthoDB" id="278430at2759"/>
<gene>
    <name evidence="3" type="ORF">D9758_005650</name>
</gene>
<feature type="compositionally biased region" description="Polar residues" evidence="1">
    <location>
        <begin position="150"/>
        <end position="159"/>
    </location>
</feature>
<name>A0A8H5LPE1_9AGAR</name>
<feature type="region of interest" description="Disordered" evidence="1">
    <location>
        <begin position="48"/>
        <end position="69"/>
    </location>
</feature>
<dbReference type="EMBL" id="JAACJM010000032">
    <property type="protein sequence ID" value="KAF5364581.1"/>
    <property type="molecule type" value="Genomic_DNA"/>
</dbReference>
<feature type="compositionally biased region" description="Basic and acidic residues" evidence="1">
    <location>
        <begin position="86"/>
        <end position="103"/>
    </location>
</feature>
<evidence type="ECO:0000313" key="4">
    <source>
        <dbReference type="Proteomes" id="UP000559256"/>
    </source>
</evidence>
<keyword evidence="4" id="KW-1185">Reference proteome</keyword>
<dbReference type="Pfam" id="PF12752">
    <property type="entry name" value="SUZ"/>
    <property type="match status" value="1"/>
</dbReference>
<proteinExistence type="predicted"/>
<reference evidence="3 4" key="1">
    <citation type="journal article" date="2020" name="ISME J.">
        <title>Uncovering the hidden diversity of litter-decomposition mechanisms in mushroom-forming fungi.</title>
        <authorList>
            <person name="Floudas D."/>
            <person name="Bentzer J."/>
            <person name="Ahren D."/>
            <person name="Johansson T."/>
            <person name="Persson P."/>
            <person name="Tunlid A."/>
        </authorList>
    </citation>
    <scope>NUCLEOTIDE SEQUENCE [LARGE SCALE GENOMIC DNA]</scope>
    <source>
        <strain evidence="3 4">CBS 291.85</strain>
    </source>
</reference>
<feature type="region of interest" description="Disordered" evidence="1">
    <location>
        <begin position="83"/>
        <end position="159"/>
    </location>
</feature>
<evidence type="ECO:0000313" key="3">
    <source>
        <dbReference type="EMBL" id="KAF5364581.1"/>
    </source>
</evidence>
<protein>
    <recommendedName>
        <fullName evidence="2">SUZ domain-containing protein</fullName>
    </recommendedName>
</protein>
<feature type="compositionally biased region" description="Low complexity" evidence="1">
    <location>
        <begin position="104"/>
        <end position="122"/>
    </location>
</feature>